<accession>A0A254U8D3</accession>
<proteinExistence type="predicted"/>
<dbReference type="VEuPathDB" id="FungiDB:An12g05880"/>
<dbReference type="EMBL" id="BRPB01000084">
    <property type="protein sequence ID" value="GLA53686.1"/>
    <property type="molecule type" value="Genomic_DNA"/>
</dbReference>
<dbReference type="VEuPathDB" id="FungiDB:ASPNIDRAFT2_1183092"/>
<reference evidence="6" key="4">
    <citation type="submission" date="2025-02" db="EMBL/GenBank/DDBJ databases">
        <authorList>
            <consortium name="NCBI Genome Project"/>
        </authorList>
    </citation>
    <scope>NUCLEOTIDE SEQUENCE</scope>
</reference>
<evidence type="ECO:0000313" key="3">
    <source>
        <dbReference type="EMBL" id="TPR06155.1"/>
    </source>
</evidence>
<gene>
    <name evidence="6" type="ORF">An12g05880</name>
    <name evidence="2" type="ORF">AnigIFM63604_010987</name>
    <name evidence="3" type="ORF">CAN33_0020000</name>
</gene>
<protein>
    <submittedName>
        <fullName evidence="2 6">Uncharacterized protein</fullName>
    </submittedName>
</protein>
<evidence type="ECO:0000256" key="1">
    <source>
        <dbReference type="SAM" id="SignalP"/>
    </source>
</evidence>
<dbReference type="KEGG" id="ang:An12g05880"/>
<dbReference type="RefSeq" id="XP_059604501.1">
    <property type="nucleotide sequence ID" value="XM_059750936.1"/>
</dbReference>
<evidence type="ECO:0000313" key="2">
    <source>
        <dbReference type="EMBL" id="GLA53686.1"/>
    </source>
</evidence>
<feature type="chain" id="PRO_5015076325" evidence="1">
    <location>
        <begin position="20"/>
        <end position="87"/>
    </location>
</feature>
<keyword evidence="1" id="KW-0732">Signal</keyword>
<dbReference type="EMBL" id="NKJJ02000010">
    <property type="protein sequence ID" value="TPR06155.1"/>
    <property type="molecule type" value="Genomic_DNA"/>
</dbReference>
<evidence type="ECO:0000313" key="4">
    <source>
        <dbReference type="Proteomes" id="UP000197666"/>
    </source>
</evidence>
<evidence type="ECO:0000313" key="6">
    <source>
        <dbReference type="RefSeq" id="XP_059604501.1"/>
    </source>
</evidence>
<reference evidence="3" key="2">
    <citation type="submission" date="2019-02" db="EMBL/GenBank/DDBJ databases">
        <title>FDA dAtabase for Regulatory Grade micrObial Sequences (FDA-ARGOS): Supporting development and validation of Infectious Disease Dx tests.</title>
        <authorList>
            <person name="Kerrigan L."/>
            <person name="Tallon L.J."/>
            <person name="Sadzewicz L."/>
            <person name="Sengamalay N."/>
            <person name="Ott S."/>
            <person name="Godinez A."/>
            <person name="Nagaraj S."/>
            <person name="Vavikolanu K."/>
            <person name="Vyas G."/>
            <person name="Nadendla S."/>
            <person name="Aluvathingal J."/>
            <person name="Sichtig H."/>
        </authorList>
    </citation>
    <scope>NUCLEOTIDE SEQUENCE</scope>
    <source>
        <strain evidence="3">FDAARGOS_311</strain>
    </source>
</reference>
<reference evidence="6" key="5">
    <citation type="submission" date="2025-04" db="UniProtKB">
        <authorList>
            <consortium name="RefSeq"/>
        </authorList>
    </citation>
    <scope>IDENTIFICATION</scope>
</reference>
<feature type="signal peptide" evidence="1">
    <location>
        <begin position="1"/>
        <end position="19"/>
    </location>
</feature>
<reference evidence="4" key="1">
    <citation type="submission" date="2018-10" db="EMBL/GenBank/DDBJ databases">
        <title>FDA dAtabase for Regulatory Grade micrObial Sequences (FDA-ARGOS): Supporting development and validation of Infectious Disease Dx tests.</title>
        <authorList>
            <person name="Kerrigan L."/>
            <person name="Tallon L."/>
            <person name="Sadzewicz L."/>
            <person name="Sengamalay N."/>
            <person name="Ott S."/>
            <person name="Godinez A."/>
            <person name="Nagaraj S."/>
            <person name="Vavikolanu K."/>
            <person name="Nadendla S."/>
            <person name="George J."/>
            <person name="Sichtig H."/>
        </authorList>
    </citation>
    <scope>NUCLEOTIDE SEQUENCE [LARGE SCALE GENOMIC DNA]</scope>
    <source>
        <strain evidence="4">FDAARGOS_311</strain>
    </source>
</reference>
<reference evidence="2" key="3">
    <citation type="submission" date="2022-07" db="EMBL/GenBank/DDBJ databases">
        <title>Taxonomy of Aspergillus series Nigri: significant species reduction supported by multi-species coalescent approaches.</title>
        <authorList>
            <person name="Bian C."/>
            <person name="Kusuya Y."/>
            <person name="Sklenar F."/>
            <person name="D'hooge E."/>
            <person name="Yaguchi T."/>
            <person name="Takahashi H."/>
            <person name="Hubka V."/>
        </authorList>
    </citation>
    <scope>NUCLEOTIDE SEQUENCE</scope>
    <source>
        <strain evidence="2">IFM 63604</strain>
    </source>
</reference>
<name>A0A254U8D3_ASPNG</name>
<sequence length="87" mass="9432">MKSILVLFAFGLFVTQTQGCEIPGTFCIRYGAKACECNGGHQLECQVTVAPMVDDQGGETEMFWTRFRDCPVPADGGLQCINGMCTS</sequence>
<dbReference type="Proteomes" id="UP000197666">
    <property type="component" value="Unassembled WGS sequence"/>
</dbReference>
<organism evidence="2 5">
    <name type="scientific">Aspergillus niger</name>
    <dbReference type="NCBI Taxonomy" id="5061"/>
    <lineage>
        <taxon>Eukaryota</taxon>
        <taxon>Fungi</taxon>
        <taxon>Dikarya</taxon>
        <taxon>Ascomycota</taxon>
        <taxon>Pezizomycotina</taxon>
        <taxon>Eurotiomycetes</taxon>
        <taxon>Eurotiomycetidae</taxon>
        <taxon>Eurotiales</taxon>
        <taxon>Aspergillaceae</taxon>
        <taxon>Aspergillus</taxon>
        <taxon>Aspergillus subgen. Circumdati</taxon>
    </lineage>
</organism>
<dbReference type="VEuPathDB" id="FungiDB:ATCC64974_36590"/>
<dbReference type="AlphaFoldDB" id="A0A254U8D3"/>
<dbReference type="OrthoDB" id="3701524at2759"/>
<dbReference type="GeneID" id="84592587"/>
<dbReference type="VEuPathDB" id="FungiDB:M747DRAFT_159804"/>
<evidence type="ECO:0000313" key="5">
    <source>
        <dbReference type="Proteomes" id="UP001144191"/>
    </source>
</evidence>
<dbReference type="Proteomes" id="UP001144191">
    <property type="component" value="Unassembled WGS sequence"/>
</dbReference>